<dbReference type="OrthoDB" id="308464at2759"/>
<evidence type="ECO:0000256" key="5">
    <source>
        <dbReference type="SAM" id="MobiDB-lite"/>
    </source>
</evidence>
<evidence type="ECO:0000313" key="8">
    <source>
        <dbReference type="Proteomes" id="UP000315496"/>
    </source>
</evidence>
<evidence type="ECO:0000256" key="4">
    <source>
        <dbReference type="ARBA" id="ARBA00022833"/>
    </source>
</evidence>
<dbReference type="Pfam" id="PF03367">
    <property type="entry name" value="Zn_ribbon_ZPR1"/>
    <property type="match status" value="2"/>
</dbReference>
<feature type="region of interest" description="Disordered" evidence="5">
    <location>
        <begin position="449"/>
        <end position="478"/>
    </location>
</feature>
<dbReference type="PANTHER" id="PTHR10876:SF0">
    <property type="entry name" value="ZINC FINGER PROTEIN ZPR1"/>
    <property type="match status" value="1"/>
</dbReference>
<keyword evidence="8" id="KW-1185">Reference proteome</keyword>
<dbReference type="InterPro" id="IPR040141">
    <property type="entry name" value="ZPR1"/>
</dbReference>
<evidence type="ECO:0000259" key="6">
    <source>
        <dbReference type="SMART" id="SM00709"/>
    </source>
</evidence>
<dbReference type="SMART" id="SM00709">
    <property type="entry name" value="Zpr1"/>
    <property type="match status" value="2"/>
</dbReference>
<accession>A0A4Z1SV56</accession>
<evidence type="ECO:0000256" key="3">
    <source>
        <dbReference type="ARBA" id="ARBA00022771"/>
    </source>
</evidence>
<dbReference type="Pfam" id="PF22794">
    <property type="entry name" value="jr-ZPR1"/>
    <property type="match status" value="2"/>
</dbReference>
<evidence type="ECO:0000256" key="1">
    <source>
        <dbReference type="ARBA" id="ARBA00008354"/>
    </source>
</evidence>
<dbReference type="InterPro" id="IPR056180">
    <property type="entry name" value="ZPR1_jr_dom"/>
</dbReference>
<comment type="similarity">
    <text evidence="1">Belongs to the ZPR1 family.</text>
</comment>
<keyword evidence="2" id="KW-0479">Metal-binding</keyword>
<dbReference type="NCBIfam" id="TIGR00310">
    <property type="entry name" value="ZPR1_znf"/>
    <property type="match status" value="1"/>
</dbReference>
<dbReference type="FunFam" id="2.60.120.1040:FF:000003">
    <property type="entry name" value="Zinc finger protein zpr1"/>
    <property type="match status" value="1"/>
</dbReference>
<dbReference type="AlphaFoldDB" id="A0A4Z1SV56"/>
<dbReference type="Gene3D" id="2.20.25.420">
    <property type="entry name" value="ZPR1, zinc finger domain"/>
    <property type="match status" value="2"/>
</dbReference>
<dbReference type="PANTHER" id="PTHR10876">
    <property type="entry name" value="ZINC FINGER PROTEIN ZPR1"/>
    <property type="match status" value="1"/>
</dbReference>
<evidence type="ECO:0000256" key="2">
    <source>
        <dbReference type="ARBA" id="ARBA00022723"/>
    </source>
</evidence>
<feature type="region of interest" description="Disordered" evidence="5">
    <location>
        <begin position="1"/>
        <end position="20"/>
    </location>
</feature>
<dbReference type="GO" id="GO:0008270">
    <property type="term" value="F:zinc ion binding"/>
    <property type="evidence" value="ECO:0007669"/>
    <property type="project" value="UniProtKB-KW"/>
</dbReference>
<sequence>MSDDSSTSSSTSSSECSTDEAPVFGTQVKVELGEQHVTPSLCMQCGAKGVTKLLFINIPKFHECIVSSFRCKRCGFQGRDVQQAADIQDLGVEVRLSIRKPRDLSRGLIKSATASVSVPELGLEQEARLMSGLYTTIEGFIRQTMTNLAALQPERRARTPEAATKIDDVILGLQNVLNLSEDKEDVVCTVVIRDPSGNSYIEPLYGGEKDGVDDDLKTNHFKRTVQEAATLGLTEDQEKMIQRHAGGSGISVVDERKLEDVTLLLDSAPEEMPVMALPTRCPACETEILNKSLLINIPYFKECLLMCSACDSCGFKSIEVKSAGAISPFGSRTTLRVTDPSDLSRDVLKSDSCTLEIPDLGLKLESGTLGGVYTTLEGLLRMLYDELKRHSIFWLGDGSASEEQHTRWTTLLKDLQEMCEGGRQFTIQIDDPLDASFIKNVFAPDPDPNLTVERYTRTKEQDDEYGLNDMDTERYEKD</sequence>
<dbReference type="Gene3D" id="2.60.120.1040">
    <property type="entry name" value="ZPR1, A/B domain"/>
    <property type="match status" value="2"/>
</dbReference>
<keyword evidence="4" id="KW-0862">Zinc</keyword>
<proteinExistence type="inferred from homology"/>
<organism evidence="7 8">
    <name type="scientific">Giardia muris</name>
    <dbReference type="NCBI Taxonomy" id="5742"/>
    <lineage>
        <taxon>Eukaryota</taxon>
        <taxon>Metamonada</taxon>
        <taxon>Diplomonadida</taxon>
        <taxon>Hexamitidae</taxon>
        <taxon>Giardiinae</taxon>
        <taxon>Giardia</taxon>
    </lineage>
</organism>
<gene>
    <name evidence="7" type="ORF">GMRT_16349</name>
</gene>
<feature type="domain" description="Zinc finger ZPR1-type" evidence="6">
    <location>
        <begin position="40"/>
        <end position="203"/>
    </location>
</feature>
<dbReference type="EMBL" id="VDLU01000001">
    <property type="protein sequence ID" value="TNJ29696.1"/>
    <property type="molecule type" value="Genomic_DNA"/>
</dbReference>
<dbReference type="VEuPathDB" id="GiardiaDB:GMRT_16349"/>
<dbReference type="InterPro" id="IPR042452">
    <property type="entry name" value="ZPR1_Znf1/2"/>
</dbReference>
<comment type="caution">
    <text evidence="7">The sequence shown here is derived from an EMBL/GenBank/DDBJ whole genome shotgun (WGS) entry which is preliminary data.</text>
</comment>
<dbReference type="InterPro" id="IPR042451">
    <property type="entry name" value="ZPR1_A/B_dom"/>
</dbReference>
<evidence type="ECO:0000313" key="7">
    <source>
        <dbReference type="EMBL" id="TNJ29696.1"/>
    </source>
</evidence>
<feature type="domain" description="Zinc finger ZPR1-type" evidence="6">
    <location>
        <begin position="279"/>
        <end position="440"/>
    </location>
</feature>
<reference evidence="7 8" key="1">
    <citation type="submission" date="2019-05" db="EMBL/GenBank/DDBJ databases">
        <title>The compact genome of Giardia muris reveals important steps in the evolution of intestinal protozoan parasites.</title>
        <authorList>
            <person name="Xu F."/>
            <person name="Jimenez-Gonzalez A."/>
            <person name="Einarsson E."/>
            <person name="Astvaldsson A."/>
            <person name="Peirasmaki D."/>
            <person name="Eckmann L."/>
            <person name="Andersson J.O."/>
            <person name="Svard S.G."/>
            <person name="Jerlstrom-Hultqvist J."/>
        </authorList>
    </citation>
    <scope>NUCLEOTIDE SEQUENCE [LARGE SCALE GENOMIC DNA]</scope>
    <source>
        <strain evidence="7 8">Roberts-Thomson</strain>
    </source>
</reference>
<name>A0A4Z1SV56_GIAMU</name>
<keyword evidence="3" id="KW-0863">Zinc-finger</keyword>
<dbReference type="InterPro" id="IPR004457">
    <property type="entry name" value="Znf_ZPR1"/>
</dbReference>
<dbReference type="GO" id="GO:0005634">
    <property type="term" value="C:nucleus"/>
    <property type="evidence" value="ECO:0007669"/>
    <property type="project" value="TreeGrafter"/>
</dbReference>
<protein>
    <submittedName>
        <fullName evidence="7">Zinc finger protein ZPR1</fullName>
    </submittedName>
</protein>
<dbReference type="Proteomes" id="UP000315496">
    <property type="component" value="Chromosome 1"/>
</dbReference>